<keyword evidence="6" id="KW-0961">Cell wall biogenesis/degradation</keyword>
<evidence type="ECO:0000256" key="1">
    <source>
        <dbReference type="ARBA" id="ARBA00004141"/>
    </source>
</evidence>
<comment type="cofactor">
    <cofactor evidence="6 8">
        <name>Mg(2+)</name>
        <dbReference type="ChEBI" id="CHEBI:18420"/>
    </cofactor>
</comment>
<organism evidence="9 10">
    <name type="scientific">Branchiibius hedensis</name>
    <dbReference type="NCBI Taxonomy" id="672460"/>
    <lineage>
        <taxon>Bacteria</taxon>
        <taxon>Bacillati</taxon>
        <taxon>Actinomycetota</taxon>
        <taxon>Actinomycetes</taxon>
        <taxon>Micrococcales</taxon>
        <taxon>Dermacoccaceae</taxon>
        <taxon>Branchiibius</taxon>
    </lineage>
</organism>
<keyword evidence="2 6" id="KW-0808">Transferase</keyword>
<feature type="transmembrane region" description="Helical" evidence="6">
    <location>
        <begin position="190"/>
        <end position="212"/>
    </location>
</feature>
<dbReference type="InterPro" id="IPR000715">
    <property type="entry name" value="Glycosyl_transferase_4"/>
</dbReference>
<name>A0A2Y8ZRE0_9MICO</name>
<dbReference type="EMBL" id="UESZ01000001">
    <property type="protein sequence ID" value="SSA33996.1"/>
    <property type="molecule type" value="Genomic_DNA"/>
</dbReference>
<dbReference type="GO" id="GO:0009252">
    <property type="term" value="P:peptidoglycan biosynthetic process"/>
    <property type="evidence" value="ECO:0007669"/>
    <property type="project" value="UniProtKB-UniRule"/>
</dbReference>
<dbReference type="GO" id="GO:0046872">
    <property type="term" value="F:metal ion binding"/>
    <property type="evidence" value="ECO:0007669"/>
    <property type="project" value="UniProtKB-KW"/>
</dbReference>
<keyword evidence="6" id="KW-0132">Cell division</keyword>
<dbReference type="HAMAP" id="MF_00038">
    <property type="entry name" value="MraY"/>
    <property type="match status" value="1"/>
</dbReference>
<comment type="similarity">
    <text evidence="6">Belongs to the glycosyltransferase 4 family. MraY subfamily.</text>
</comment>
<dbReference type="GO" id="GO:0008360">
    <property type="term" value="P:regulation of cell shape"/>
    <property type="evidence" value="ECO:0007669"/>
    <property type="project" value="UniProtKB-KW"/>
</dbReference>
<evidence type="ECO:0000256" key="8">
    <source>
        <dbReference type="PIRSR" id="PIRSR600715-1"/>
    </source>
</evidence>
<dbReference type="PANTHER" id="PTHR22926:SF5">
    <property type="entry name" value="PHOSPHO-N-ACETYLMURAMOYL-PENTAPEPTIDE-TRANSFERASE HOMOLOG"/>
    <property type="match status" value="1"/>
</dbReference>
<evidence type="ECO:0000256" key="3">
    <source>
        <dbReference type="ARBA" id="ARBA00022692"/>
    </source>
</evidence>
<keyword evidence="6" id="KW-0131">Cell cycle</keyword>
<dbReference type="OrthoDB" id="9805475at2"/>
<dbReference type="NCBIfam" id="TIGR00445">
    <property type="entry name" value="mraY"/>
    <property type="match status" value="1"/>
</dbReference>
<feature type="transmembrane region" description="Helical" evidence="6">
    <location>
        <begin position="340"/>
        <end position="359"/>
    </location>
</feature>
<keyword evidence="6 8" id="KW-0460">Magnesium</keyword>
<dbReference type="CDD" id="cd06852">
    <property type="entry name" value="GT_MraY"/>
    <property type="match status" value="1"/>
</dbReference>
<protein>
    <recommendedName>
        <fullName evidence="6 7">Phospho-N-acetylmuramoyl-pentapeptide-transferase</fullName>
        <ecNumber evidence="6 7">2.7.8.13</ecNumber>
    </recommendedName>
    <alternativeName>
        <fullName evidence="6">UDP-MurNAc-pentapeptide phosphotransferase</fullName>
    </alternativeName>
</protein>
<dbReference type="InterPro" id="IPR003524">
    <property type="entry name" value="PNAcMuramoyl-5peptid_Trfase"/>
</dbReference>
<evidence type="ECO:0000256" key="5">
    <source>
        <dbReference type="ARBA" id="ARBA00023136"/>
    </source>
</evidence>
<feature type="transmembrane region" description="Helical" evidence="6">
    <location>
        <begin position="153"/>
        <end position="178"/>
    </location>
</feature>
<keyword evidence="10" id="KW-1185">Reference proteome</keyword>
<dbReference type="Pfam" id="PF00953">
    <property type="entry name" value="Glycos_transf_4"/>
    <property type="match status" value="1"/>
</dbReference>
<dbReference type="GO" id="GO:0051301">
    <property type="term" value="P:cell division"/>
    <property type="evidence" value="ECO:0007669"/>
    <property type="project" value="UniProtKB-KW"/>
</dbReference>
<evidence type="ECO:0000256" key="4">
    <source>
        <dbReference type="ARBA" id="ARBA00022989"/>
    </source>
</evidence>
<keyword evidence="6" id="KW-0573">Peptidoglycan synthesis</keyword>
<evidence type="ECO:0000313" key="10">
    <source>
        <dbReference type="Proteomes" id="UP000250028"/>
    </source>
</evidence>
<comment type="function">
    <text evidence="6">Catalyzes the initial step of the lipid cycle reactions in the biosynthesis of the cell wall peptidoglycan: transfers peptidoglycan precursor phospho-MurNAc-pentapeptide from UDP-MurNAc-pentapeptide onto the lipid carrier undecaprenyl phosphate, yielding undecaprenyl-pyrophosphoryl-MurNAc-pentapeptide, known as lipid I.</text>
</comment>
<evidence type="ECO:0000256" key="7">
    <source>
        <dbReference type="NCBIfam" id="TIGR00445"/>
    </source>
</evidence>
<feature type="transmembrane region" description="Helical" evidence="6">
    <location>
        <begin position="256"/>
        <end position="275"/>
    </location>
</feature>
<feature type="binding site" evidence="8">
    <location>
        <position position="183"/>
    </location>
    <ligand>
        <name>Mg(2+)</name>
        <dbReference type="ChEBI" id="CHEBI:18420"/>
    </ligand>
</feature>
<gene>
    <name evidence="6" type="primary">mraY</name>
    <name evidence="9" type="ORF">SAMN04489750_1295</name>
</gene>
<sequence length="366" mass="39432">MKLVVISALVSVVLGLVGTRWFITLATRKGWAQYVRDDGPVTHQTKRGTPQMGGIPILLSAVAAYAVAHLVTWTPPTASGLLVLFLMLGTGFVGFLDDWRKIRRERSLGLTGREKLIGQALVTVIFVVLATRFPRDGLTPASFHISFLRDTWVNLAFAGTTIGLILLVLWANVIIAGASNGVNLTDGLDGQAAGACVMVFGAYVLVAIWQFNQSCQTVAAAHCYAVRDPLDLAVVAAAVMGGCFGFLWWNAFPARLFMGDVGSLGLGGALAGLAITTRTELLMVVLGGLFVIVTMSSILQTGYFKLTKRRNGGVGKRLFKMAPLHHHFELIGWEQITITIRFWIICGLCVAFGLGLFYAEWVTGAS</sequence>
<keyword evidence="6" id="KW-0133">Cell shape</keyword>
<feature type="transmembrane region" description="Helical" evidence="6">
    <location>
        <begin position="53"/>
        <end position="72"/>
    </location>
</feature>
<dbReference type="RefSeq" id="WP_109684619.1">
    <property type="nucleotide sequence ID" value="NZ_QGDN01000001.1"/>
</dbReference>
<proteinExistence type="inferred from homology"/>
<dbReference type="GO" id="GO:0005886">
    <property type="term" value="C:plasma membrane"/>
    <property type="evidence" value="ECO:0007669"/>
    <property type="project" value="UniProtKB-SubCell"/>
</dbReference>
<accession>A0A2Y8ZRE0</accession>
<dbReference type="GO" id="GO:0008963">
    <property type="term" value="F:phospho-N-acetylmuramoyl-pentapeptide-transferase activity"/>
    <property type="evidence" value="ECO:0007669"/>
    <property type="project" value="UniProtKB-UniRule"/>
</dbReference>
<keyword evidence="6" id="KW-1003">Cell membrane</keyword>
<feature type="transmembrane region" description="Helical" evidence="6">
    <location>
        <begin position="281"/>
        <end position="299"/>
    </location>
</feature>
<keyword evidence="4 6" id="KW-1133">Transmembrane helix</keyword>
<dbReference type="AlphaFoldDB" id="A0A2Y8ZRE0"/>
<dbReference type="PANTHER" id="PTHR22926">
    <property type="entry name" value="PHOSPHO-N-ACETYLMURAMOYL-PENTAPEPTIDE-TRANSFERASE"/>
    <property type="match status" value="1"/>
</dbReference>
<evidence type="ECO:0000256" key="6">
    <source>
        <dbReference type="HAMAP-Rule" id="MF_00038"/>
    </source>
</evidence>
<dbReference type="GO" id="GO:0071555">
    <property type="term" value="P:cell wall organization"/>
    <property type="evidence" value="ECO:0007669"/>
    <property type="project" value="UniProtKB-KW"/>
</dbReference>
<feature type="binding site" evidence="8">
    <location>
        <position position="260"/>
    </location>
    <ligand>
        <name>Mg(2+)</name>
        <dbReference type="ChEBI" id="CHEBI:18420"/>
    </ligand>
</feature>
<dbReference type="Proteomes" id="UP000250028">
    <property type="component" value="Unassembled WGS sequence"/>
</dbReference>
<evidence type="ECO:0000256" key="2">
    <source>
        <dbReference type="ARBA" id="ARBA00022679"/>
    </source>
</evidence>
<comment type="catalytic activity">
    <reaction evidence="6">
        <text>UDP-N-acetyl-alpha-D-muramoyl-L-alanyl-gamma-D-glutamyl-meso-2,6-diaminopimeloyl-D-alanyl-D-alanine + di-trans,octa-cis-undecaprenyl phosphate = di-trans,octa-cis-undecaprenyl diphospho-N-acetyl-alpha-D-muramoyl-L-alanyl-D-glutamyl-meso-2,6-diaminopimeloyl-D-alanyl-D-alanine + UMP</text>
        <dbReference type="Rhea" id="RHEA:28386"/>
        <dbReference type="ChEBI" id="CHEBI:57865"/>
        <dbReference type="ChEBI" id="CHEBI:60392"/>
        <dbReference type="ChEBI" id="CHEBI:61386"/>
        <dbReference type="ChEBI" id="CHEBI:61387"/>
        <dbReference type="EC" id="2.7.8.13"/>
    </reaction>
</comment>
<dbReference type="EC" id="2.7.8.13" evidence="6 7"/>
<dbReference type="UniPathway" id="UPA00219"/>
<dbReference type="GO" id="GO:0051992">
    <property type="term" value="F:UDP-N-acetylmuramoyl-L-alanyl-D-glutamyl-meso-2,6-diaminopimelyl-D-alanyl-D-alanine:undecaprenyl-phosphate transferase activity"/>
    <property type="evidence" value="ECO:0007669"/>
    <property type="project" value="RHEA"/>
</dbReference>
<keyword evidence="5 6" id="KW-0472">Membrane</keyword>
<comment type="pathway">
    <text evidence="6">Cell wall biogenesis; peptidoglycan biosynthesis.</text>
</comment>
<feature type="transmembrane region" description="Helical" evidence="6">
    <location>
        <begin position="6"/>
        <end position="23"/>
    </location>
</feature>
<feature type="transmembrane region" description="Helical" evidence="6">
    <location>
        <begin position="232"/>
        <end position="249"/>
    </location>
</feature>
<evidence type="ECO:0000313" key="9">
    <source>
        <dbReference type="EMBL" id="SSA33996.1"/>
    </source>
</evidence>
<reference evidence="10" key="1">
    <citation type="submission" date="2016-10" db="EMBL/GenBank/DDBJ databases">
        <authorList>
            <person name="Varghese N."/>
            <person name="Submissions S."/>
        </authorList>
    </citation>
    <scope>NUCLEOTIDE SEQUENCE [LARGE SCALE GENOMIC DNA]</scope>
    <source>
        <strain evidence="10">DSM 22951</strain>
    </source>
</reference>
<feature type="transmembrane region" description="Helical" evidence="6">
    <location>
        <begin position="78"/>
        <end position="96"/>
    </location>
</feature>
<keyword evidence="3 6" id="KW-0812">Transmembrane</keyword>
<keyword evidence="6 8" id="KW-0479">Metal-binding</keyword>
<comment type="subcellular location">
    <subcellularLocation>
        <location evidence="6">Cell membrane</location>
        <topology evidence="6">Multi-pass membrane protein</topology>
    </subcellularLocation>
    <subcellularLocation>
        <location evidence="1">Membrane</location>
        <topology evidence="1">Multi-pass membrane protein</topology>
    </subcellularLocation>
</comment>